<evidence type="ECO:0000313" key="2">
    <source>
        <dbReference type="EMBL" id="RBR23743.1"/>
    </source>
</evidence>
<dbReference type="AlphaFoldDB" id="A0A366S352"/>
<feature type="compositionally biased region" description="Polar residues" evidence="1">
    <location>
        <begin position="567"/>
        <end position="577"/>
    </location>
</feature>
<proteinExistence type="predicted"/>
<feature type="region of interest" description="Disordered" evidence="1">
    <location>
        <begin position="124"/>
        <end position="227"/>
    </location>
</feature>
<feature type="compositionally biased region" description="Acidic residues" evidence="1">
    <location>
        <begin position="483"/>
        <end position="507"/>
    </location>
</feature>
<evidence type="ECO:0000256" key="1">
    <source>
        <dbReference type="SAM" id="MobiDB-lite"/>
    </source>
</evidence>
<dbReference type="GeneID" id="41992893"/>
<dbReference type="OrthoDB" id="4835412at2759"/>
<comment type="caution">
    <text evidence="2">The sequence shown here is derived from an EMBL/GenBank/DDBJ whole genome shotgun (WGS) entry which is preliminary data.</text>
</comment>
<organism evidence="2 3">
    <name type="scientific">Fusarium coffeatum</name>
    <dbReference type="NCBI Taxonomy" id="231269"/>
    <lineage>
        <taxon>Eukaryota</taxon>
        <taxon>Fungi</taxon>
        <taxon>Dikarya</taxon>
        <taxon>Ascomycota</taxon>
        <taxon>Pezizomycotina</taxon>
        <taxon>Sordariomycetes</taxon>
        <taxon>Hypocreomycetidae</taxon>
        <taxon>Hypocreales</taxon>
        <taxon>Nectriaceae</taxon>
        <taxon>Fusarium</taxon>
        <taxon>Fusarium incarnatum-equiseti species complex</taxon>
    </lineage>
</organism>
<feature type="compositionally biased region" description="Basic and acidic residues" evidence="1">
    <location>
        <begin position="553"/>
        <end position="564"/>
    </location>
</feature>
<keyword evidence="3" id="KW-1185">Reference proteome</keyword>
<name>A0A366S352_9HYPO</name>
<feature type="compositionally biased region" description="Basic and acidic residues" evidence="1">
    <location>
        <begin position="124"/>
        <end position="135"/>
    </location>
</feature>
<feature type="compositionally biased region" description="Low complexity" evidence="1">
    <location>
        <begin position="217"/>
        <end position="227"/>
    </location>
</feature>
<dbReference type="EMBL" id="QKXC01000070">
    <property type="protein sequence ID" value="RBR23743.1"/>
    <property type="molecule type" value="Genomic_DNA"/>
</dbReference>
<reference evidence="2 3" key="1">
    <citation type="submission" date="2018-06" db="EMBL/GenBank/DDBJ databases">
        <title>Fusarium incarnatum-equiseti species complex species 28.</title>
        <authorList>
            <person name="Gardiner D.M."/>
        </authorList>
    </citation>
    <scope>NUCLEOTIDE SEQUENCE [LARGE SCALE GENOMIC DNA]</scope>
    <source>
        <strain evidence="2 3">FIESC_28</strain>
    </source>
</reference>
<dbReference type="Proteomes" id="UP000253153">
    <property type="component" value="Unassembled WGS sequence"/>
</dbReference>
<accession>A0A366S352</accession>
<feature type="compositionally biased region" description="Polar residues" evidence="1">
    <location>
        <begin position="136"/>
        <end position="161"/>
    </location>
</feature>
<feature type="region of interest" description="Disordered" evidence="1">
    <location>
        <begin position="534"/>
        <end position="577"/>
    </location>
</feature>
<feature type="region of interest" description="Disordered" evidence="1">
    <location>
        <begin position="482"/>
        <end position="513"/>
    </location>
</feature>
<dbReference type="RefSeq" id="XP_031018334.1">
    <property type="nucleotide sequence ID" value="XM_031157597.1"/>
</dbReference>
<gene>
    <name evidence="2" type="ORF">FIESC28_03448</name>
</gene>
<sequence length="577" mass="66382">MDEAFVAQSPQRVIPLQQWIEGWSACTALEKSPNEILQYEHQQAKAELDDAYERFKSQGTQDSSDEVHRCMQRCIALAHPDESTRKAKERDYQQSWVLFYKTLFDILDNPAAIKAVLDKFRERASTQHSSHHESTRNQCQTTAFPVSNSPDTQHSSRSQNPRIEPVPTTHRTHSQGELSINDQRAEGEARGRTTRSKTHTASTASPAPHWEKRSRQAPSEAAPTTTETIEFREVYQDGQAEPKYTIIEYERLYYIVRCKEHGLAFSGEHPLQGAMNHLRVPGHQVEGINYSLAISKLGALVLNCDEDDKEKNNRVVRRHVEQMEDQRRRRCRASQAYRDLKPDPQHGDIYMAWWDLGKTAKQSGQEDLKLFAFLVLPFFPRDSNRFGLSVTTSNLEKDIPTCYKHDPSTNTYEWAEDYKPGERKALKRSYPIMCFDGSLAPSVQWIPITHFRKFNAKDPYLEHKHIVNGYIASQRHIVHQPDFEPESDDTSSDSDSDSNSESDSDSSDDTHLPIAFRYTQTVNGRRCEIIYLDDDGTPKKVMEDPENYPLRWRTPELEVKKEPGIQDSVQRADQGTR</sequence>
<protein>
    <submittedName>
        <fullName evidence="2">Uncharacterized protein</fullName>
    </submittedName>
</protein>
<evidence type="ECO:0000313" key="3">
    <source>
        <dbReference type="Proteomes" id="UP000253153"/>
    </source>
</evidence>